<organism evidence="1 2">
    <name type="scientific">Gardnerella vaginalis</name>
    <dbReference type="NCBI Taxonomy" id="2702"/>
    <lineage>
        <taxon>Bacteria</taxon>
        <taxon>Bacillati</taxon>
        <taxon>Actinomycetota</taxon>
        <taxon>Actinomycetes</taxon>
        <taxon>Bifidobacteriales</taxon>
        <taxon>Bifidobacteriaceae</taxon>
        <taxon>Gardnerella</taxon>
    </lineage>
</organism>
<accession>A0AAP8IR78</accession>
<dbReference type="AlphaFoldDB" id="A0AAP8IR78"/>
<dbReference type="Proteomes" id="UP000234905">
    <property type="component" value="Unassembled WGS sequence"/>
</dbReference>
<proteinExistence type="predicted"/>
<sequence length="72" mass="8198">MNMAELIINTNEVVINEGTKNSDIKVAKTADESMEIEQFISNSKYAKMIEDINRKLDILIEEKEVEDGKADH</sequence>
<comment type="caution">
    <text evidence="1">The sequence shown here is derived from an EMBL/GenBank/DDBJ whole genome shotgun (WGS) entry which is preliminary data.</text>
</comment>
<evidence type="ECO:0000313" key="1">
    <source>
        <dbReference type="EMBL" id="PKZ59250.1"/>
    </source>
</evidence>
<protein>
    <submittedName>
        <fullName evidence="1">Uncharacterized protein</fullName>
    </submittedName>
</protein>
<evidence type="ECO:0000313" key="2">
    <source>
        <dbReference type="Proteomes" id="UP000234905"/>
    </source>
</evidence>
<dbReference type="EMBL" id="PKJN01000004">
    <property type="protein sequence ID" value="PKZ59250.1"/>
    <property type="molecule type" value="Genomic_DNA"/>
</dbReference>
<reference evidence="1 2" key="1">
    <citation type="submission" date="2017-12" db="EMBL/GenBank/DDBJ databases">
        <title>Phylogenetic diversity of female urinary microbiome.</title>
        <authorList>
            <person name="Thomas-White K."/>
            <person name="Wolfe A.J."/>
        </authorList>
    </citation>
    <scope>NUCLEOTIDE SEQUENCE [LARGE SCALE GENOMIC DNA]</scope>
    <source>
        <strain evidence="1 2">UMB0682</strain>
    </source>
</reference>
<name>A0AAP8IR78_GARVA</name>
<gene>
    <name evidence="1" type="ORF">CYJ61_06385</name>
</gene>